<evidence type="ECO:0000313" key="5">
    <source>
        <dbReference type="EMBL" id="MBC5752443.1"/>
    </source>
</evidence>
<dbReference type="SMART" id="SM00283">
    <property type="entry name" value="MA"/>
    <property type="match status" value="1"/>
</dbReference>
<dbReference type="PANTHER" id="PTHR32089:SF112">
    <property type="entry name" value="LYSOZYME-LIKE PROTEIN-RELATED"/>
    <property type="match status" value="1"/>
</dbReference>
<dbReference type="Pfam" id="PF00015">
    <property type="entry name" value="MCPsignal"/>
    <property type="match status" value="1"/>
</dbReference>
<gene>
    <name evidence="5" type="ORF">H8Z76_00130</name>
</gene>
<feature type="domain" description="Methyl-accepting transducer" evidence="4">
    <location>
        <begin position="140"/>
        <end position="397"/>
    </location>
</feature>
<evidence type="ECO:0000259" key="4">
    <source>
        <dbReference type="PROSITE" id="PS50111"/>
    </source>
</evidence>
<dbReference type="EMBL" id="JACOQH010000001">
    <property type="protein sequence ID" value="MBC5752443.1"/>
    <property type="molecule type" value="Genomic_DNA"/>
</dbReference>
<dbReference type="RefSeq" id="WP_186981317.1">
    <property type="nucleotide sequence ID" value="NZ_JACOQH010000001.1"/>
</dbReference>
<comment type="caution">
    <text evidence="5">The sequence shown here is derived from an EMBL/GenBank/DDBJ whole genome shotgun (WGS) entry which is preliminary data.</text>
</comment>
<name>A0ABR7I6F1_9FIRM</name>
<feature type="transmembrane region" description="Helical" evidence="3">
    <location>
        <begin position="12"/>
        <end position="38"/>
    </location>
</feature>
<dbReference type="SUPFAM" id="SSF58104">
    <property type="entry name" value="Methyl-accepting chemotaxis protein (MCP) signaling domain"/>
    <property type="match status" value="1"/>
</dbReference>
<keyword evidence="3" id="KW-0812">Transmembrane</keyword>
<keyword evidence="1 2" id="KW-0807">Transducer</keyword>
<accession>A0ABR7I6F1</accession>
<protein>
    <submittedName>
        <fullName evidence="5">Methyl-accepting chemotaxis protein</fullName>
    </submittedName>
</protein>
<dbReference type="Proteomes" id="UP000621540">
    <property type="component" value="Unassembled WGS sequence"/>
</dbReference>
<evidence type="ECO:0000256" key="2">
    <source>
        <dbReference type="PROSITE-ProRule" id="PRU00284"/>
    </source>
</evidence>
<dbReference type="InterPro" id="IPR004089">
    <property type="entry name" value="MCPsignal_dom"/>
</dbReference>
<dbReference type="PANTHER" id="PTHR32089">
    <property type="entry name" value="METHYL-ACCEPTING CHEMOTAXIS PROTEIN MCPB"/>
    <property type="match status" value="1"/>
</dbReference>
<proteinExistence type="predicted"/>
<evidence type="ECO:0000256" key="1">
    <source>
        <dbReference type="ARBA" id="ARBA00023224"/>
    </source>
</evidence>
<reference evidence="5 6" key="1">
    <citation type="submission" date="2020-08" db="EMBL/GenBank/DDBJ databases">
        <title>Genome public.</title>
        <authorList>
            <person name="Liu C."/>
            <person name="Sun Q."/>
        </authorList>
    </citation>
    <scope>NUCLEOTIDE SEQUENCE [LARGE SCALE GENOMIC DNA]</scope>
    <source>
        <strain evidence="5 6">BX0805</strain>
    </source>
</reference>
<evidence type="ECO:0000256" key="3">
    <source>
        <dbReference type="SAM" id="Phobius"/>
    </source>
</evidence>
<sequence>MNTGKEQEKTAMLGKLACVCALPFVVLWLINMGVMYLVQKGTLSSLVANVILLVVILAMIGGVVAAVRAATGKIRFMVKHMEEMGDDHMEQDNALLQRDDALGEMARSANEMITSFAQVVNQIRTATAELEEVSGDFQESFGNMSDSVERVSGKVNSITDNTAAQADKTRDIEQKIMNISQAVETIAQNIDVLVESAGKMKSCNEEAENIMRELVTISKDNSAAVENVRSQTDLTNQSAMQIRTVTEIIAGISSQTNLLALNASIEAARAGEQGKGFAVVAEEIRTLADQSRESSEKINAIVNTLIENSNVSVDITEKVSQAFEEQNKKIHETESIFASLNQEIALVSDSIHGIGTEVDELNEHKNAMEEGIVTLTQTAEENTQSARETLDSMNEVEAIVAQCKSSTNRITNVAKDLVSGIQKVGVKQLKQEVEERF</sequence>
<dbReference type="Gene3D" id="6.10.340.10">
    <property type="match status" value="1"/>
</dbReference>
<feature type="transmembrane region" description="Helical" evidence="3">
    <location>
        <begin position="50"/>
        <end position="71"/>
    </location>
</feature>
<keyword evidence="3" id="KW-1133">Transmembrane helix</keyword>
<evidence type="ECO:0000313" key="6">
    <source>
        <dbReference type="Proteomes" id="UP000621540"/>
    </source>
</evidence>
<keyword evidence="3" id="KW-0472">Membrane</keyword>
<dbReference type="Gene3D" id="1.10.287.950">
    <property type="entry name" value="Methyl-accepting chemotaxis protein"/>
    <property type="match status" value="1"/>
</dbReference>
<dbReference type="PROSITE" id="PS50111">
    <property type="entry name" value="CHEMOTAXIS_TRANSDUC_2"/>
    <property type="match status" value="1"/>
</dbReference>
<organism evidence="5 6">
    <name type="scientific">Roseburia yibonii</name>
    <dbReference type="NCBI Taxonomy" id="2763063"/>
    <lineage>
        <taxon>Bacteria</taxon>
        <taxon>Bacillati</taxon>
        <taxon>Bacillota</taxon>
        <taxon>Clostridia</taxon>
        <taxon>Lachnospirales</taxon>
        <taxon>Lachnospiraceae</taxon>
        <taxon>Roseburia</taxon>
    </lineage>
</organism>
<keyword evidence="6" id="KW-1185">Reference proteome</keyword>